<dbReference type="EMBL" id="CP022163">
    <property type="protein sequence ID" value="ATB29952.1"/>
    <property type="molecule type" value="Genomic_DNA"/>
</dbReference>
<accession>A0A250IFK5</accession>
<feature type="compositionally biased region" description="Basic and acidic residues" evidence="1">
    <location>
        <begin position="1"/>
        <end position="19"/>
    </location>
</feature>
<organism evidence="2 3">
    <name type="scientific">Melittangium boletus DSM 14713</name>
    <dbReference type="NCBI Taxonomy" id="1294270"/>
    <lineage>
        <taxon>Bacteria</taxon>
        <taxon>Pseudomonadati</taxon>
        <taxon>Myxococcota</taxon>
        <taxon>Myxococcia</taxon>
        <taxon>Myxococcales</taxon>
        <taxon>Cystobacterineae</taxon>
        <taxon>Archangiaceae</taxon>
        <taxon>Melittangium</taxon>
    </lineage>
</organism>
<keyword evidence="3" id="KW-1185">Reference proteome</keyword>
<dbReference type="AlphaFoldDB" id="A0A250IFK5"/>
<evidence type="ECO:0000256" key="1">
    <source>
        <dbReference type="SAM" id="MobiDB-lite"/>
    </source>
</evidence>
<dbReference type="Proteomes" id="UP000217289">
    <property type="component" value="Chromosome"/>
</dbReference>
<reference evidence="2 3" key="1">
    <citation type="submission" date="2017-06" db="EMBL/GenBank/DDBJ databases">
        <authorList>
            <person name="Kim H.J."/>
            <person name="Triplett B.A."/>
        </authorList>
    </citation>
    <scope>NUCLEOTIDE SEQUENCE [LARGE SCALE GENOMIC DNA]</scope>
    <source>
        <strain evidence="2 3">DSM 14713</strain>
    </source>
</reference>
<feature type="region of interest" description="Disordered" evidence="1">
    <location>
        <begin position="1"/>
        <end position="23"/>
    </location>
</feature>
<evidence type="ECO:0000313" key="2">
    <source>
        <dbReference type="EMBL" id="ATB29952.1"/>
    </source>
</evidence>
<evidence type="ECO:0000313" key="3">
    <source>
        <dbReference type="Proteomes" id="UP000217289"/>
    </source>
</evidence>
<dbReference type="KEGG" id="mbd:MEBOL_003407"/>
<protein>
    <submittedName>
        <fullName evidence="2">Uncharacterized protein</fullName>
    </submittedName>
</protein>
<name>A0A250IFK5_9BACT</name>
<gene>
    <name evidence="2" type="ORF">MEBOL_003407</name>
</gene>
<proteinExistence type="predicted"/>
<sequence length="510" mass="52810">MPNEPRSRMPDEPKPKGRTDSTAAVGSAVAAANVVHPIVTAGAVTDPGVLDQGRVFAEALNQTRPIAAPGSADALRIANMVRDGTARPNGLTQTAAERMVTSGRSLDSFTNGANPGGKASEVVAVSDYRALHAGHETGIVNPPEHVAANVRDIRLAPDSSSRKDIVFAFDTKNGEVVWKYNGQVKTGGPRYVADTLVEMVKNPGCGKVGYVDARYVNADGTPRVAPGAFAEGHARRLQEAKVRLRGIPNLEKRAEQLMANIKADRVDGLGPVARQELQQLRDDITSAYRARGVIGRIGGGAAIAAASAAVVSLVVQLATEGKVDARTVGKAAGTGTIFGAGGAATDAGLYHLGTKALEMAPEVAKEFAKQGVAVGFCVLAVGTDLLSEIRAARRGEVTVAGAIGGTAAKTALDLLPLVMAPLGLVGLPVLVGAQVGGRWLIGKAREADHVLEQAIAADMTLAENLSGRMSEFTKVVEDVTADCSATDTLFNEVMGSALPVAHPTLRLVKN</sequence>